<dbReference type="InterPro" id="IPR038727">
    <property type="entry name" value="NadR/Ttd14_AAA_dom"/>
</dbReference>
<evidence type="ECO:0000313" key="2">
    <source>
        <dbReference type="EMBL" id="GAA4224096.1"/>
    </source>
</evidence>
<dbReference type="Gene3D" id="3.40.50.300">
    <property type="entry name" value="P-loop containing nucleotide triphosphate hydrolases"/>
    <property type="match status" value="1"/>
</dbReference>
<proteinExistence type="predicted"/>
<protein>
    <submittedName>
        <fullName evidence="2">AAA family ATPase</fullName>
    </submittedName>
</protein>
<gene>
    <name evidence="2" type="ORF">GCM10022254_02820</name>
</gene>
<sequence length="256" mass="28525">MFENELRLVVSGTRSTGKSTTAEVLSIATGIPLARAMTAHEFLHDLVPGNQLAELSASELSTLGMRRLEERMHKEATRSGSFIADGSVIHEWIYGVVRMQIGVHPGPVLPEKLLKSVAGLPRRRVYRQYMEAYGTVAKAYAKSSCDGYIHLPVEFPLVPDGHGPVSEEFRKLSDELFVQTLNELKIPYLVVGGTIRQRIDKIIDLFGLPLKMSLDDAISIGKGRVRRAAELLEIKTRPRPAQRCPSKLRRIKCALR</sequence>
<keyword evidence="3" id="KW-1185">Reference proteome</keyword>
<accession>A0ABP8BS91</accession>
<dbReference type="EMBL" id="BAABAS010000001">
    <property type="protein sequence ID" value="GAA4224096.1"/>
    <property type="molecule type" value="Genomic_DNA"/>
</dbReference>
<feature type="domain" description="NadR/Ttd14 AAA" evidence="1">
    <location>
        <begin position="8"/>
        <end position="198"/>
    </location>
</feature>
<evidence type="ECO:0000313" key="3">
    <source>
        <dbReference type="Proteomes" id="UP001501710"/>
    </source>
</evidence>
<evidence type="ECO:0000259" key="1">
    <source>
        <dbReference type="Pfam" id="PF13521"/>
    </source>
</evidence>
<comment type="caution">
    <text evidence="2">The sequence shown here is derived from an EMBL/GenBank/DDBJ whole genome shotgun (WGS) entry which is preliminary data.</text>
</comment>
<reference evidence="3" key="1">
    <citation type="journal article" date="2019" name="Int. J. Syst. Evol. Microbiol.">
        <title>The Global Catalogue of Microorganisms (GCM) 10K type strain sequencing project: providing services to taxonomists for standard genome sequencing and annotation.</title>
        <authorList>
            <consortium name="The Broad Institute Genomics Platform"/>
            <consortium name="The Broad Institute Genome Sequencing Center for Infectious Disease"/>
            <person name="Wu L."/>
            <person name="Ma J."/>
        </authorList>
    </citation>
    <scope>NUCLEOTIDE SEQUENCE [LARGE SCALE GENOMIC DNA]</scope>
    <source>
        <strain evidence="3">JCM 17440</strain>
    </source>
</reference>
<dbReference type="InterPro" id="IPR027417">
    <property type="entry name" value="P-loop_NTPase"/>
</dbReference>
<dbReference type="Pfam" id="PF13521">
    <property type="entry name" value="AAA_28"/>
    <property type="match status" value="1"/>
</dbReference>
<dbReference type="RefSeq" id="WP_344888237.1">
    <property type="nucleotide sequence ID" value="NZ_BAABAS010000001.1"/>
</dbReference>
<organism evidence="2 3">
    <name type="scientific">Actinomadura meridiana</name>
    <dbReference type="NCBI Taxonomy" id="559626"/>
    <lineage>
        <taxon>Bacteria</taxon>
        <taxon>Bacillati</taxon>
        <taxon>Actinomycetota</taxon>
        <taxon>Actinomycetes</taxon>
        <taxon>Streptosporangiales</taxon>
        <taxon>Thermomonosporaceae</taxon>
        <taxon>Actinomadura</taxon>
    </lineage>
</organism>
<name>A0ABP8BS91_9ACTN</name>
<dbReference type="Proteomes" id="UP001501710">
    <property type="component" value="Unassembled WGS sequence"/>
</dbReference>